<dbReference type="PANTHER" id="PTHR30469">
    <property type="entry name" value="MULTIDRUG RESISTANCE PROTEIN MDTA"/>
    <property type="match status" value="1"/>
</dbReference>
<evidence type="ECO:0000256" key="1">
    <source>
        <dbReference type="ARBA" id="ARBA00009477"/>
    </source>
</evidence>
<dbReference type="PANTHER" id="PTHR30469:SF15">
    <property type="entry name" value="HLYD FAMILY OF SECRETION PROTEINS"/>
    <property type="match status" value="1"/>
</dbReference>
<keyword evidence="4" id="KW-1185">Reference proteome</keyword>
<comment type="caution">
    <text evidence="3">The sequence shown here is derived from an EMBL/GenBank/DDBJ whole genome shotgun (WGS) entry which is preliminary data.</text>
</comment>
<comment type="similarity">
    <text evidence="1">Belongs to the membrane fusion protein (MFP) (TC 8.A.1) family.</text>
</comment>
<dbReference type="Gene3D" id="2.40.50.100">
    <property type="match status" value="1"/>
</dbReference>
<evidence type="ECO:0000313" key="4">
    <source>
        <dbReference type="Proteomes" id="UP001595443"/>
    </source>
</evidence>
<organism evidence="3 4">
    <name type="scientific">Acidimangrovimonas pyrenivorans</name>
    <dbReference type="NCBI Taxonomy" id="2030798"/>
    <lineage>
        <taxon>Bacteria</taxon>
        <taxon>Pseudomonadati</taxon>
        <taxon>Pseudomonadota</taxon>
        <taxon>Alphaproteobacteria</taxon>
        <taxon>Rhodobacterales</taxon>
        <taxon>Paracoccaceae</taxon>
        <taxon>Acidimangrovimonas</taxon>
    </lineage>
</organism>
<evidence type="ECO:0000256" key="2">
    <source>
        <dbReference type="SAM" id="MobiDB-lite"/>
    </source>
</evidence>
<gene>
    <name evidence="3" type="ORF">ACFOES_05410</name>
</gene>
<reference evidence="4" key="1">
    <citation type="journal article" date="2019" name="Int. J. Syst. Evol. Microbiol.">
        <title>The Global Catalogue of Microorganisms (GCM) 10K type strain sequencing project: providing services to taxonomists for standard genome sequencing and annotation.</title>
        <authorList>
            <consortium name="The Broad Institute Genomics Platform"/>
            <consortium name="The Broad Institute Genome Sequencing Center for Infectious Disease"/>
            <person name="Wu L."/>
            <person name="Ma J."/>
        </authorList>
    </citation>
    <scope>NUCLEOTIDE SEQUENCE [LARGE SCALE GENOMIC DNA]</scope>
    <source>
        <strain evidence="4">KCTC 62192</strain>
    </source>
</reference>
<name>A0ABV7ADV1_9RHOB</name>
<sequence length="448" mass="46961">MSRLISALGRSLAVALPVAAGVLAIAYAGALRGAPETKERSRPPTPVRVVTLAPVPMVPRVSGYGTVAPAREWRAVARVEGAVRETSPLLANGDLAPEGTVLLKIDDTDLRLSLAQTDAQMKALDVKDETLKATLAINSADLELARAELARQQDLQKQGVTTQAALDQARRVVLAARAKVTEVENQLKLNDAERDVLTAQRATAERSLEFTTVTAPYDLRIGTVSAEVGQYVSRGSVLFTAEGTDAAEITAQFPIGRMGPLVRSLGDGKTVLDLKARVRLPAPGHDVTWDASVERVAEAIDARTQSANIILRVDQPQAQAAAGTRPPLRRNMFVSVTLSAPPRPVLAVPAEAVQGGSALVVTPENTLAQKQVTVAYTVDGIAAISGGLEEGDKLVVTDPSVAVPGMQVKPVEDTELAQRIAALAKGQPLPAKDAKPGSKAGKGGSAEE</sequence>
<dbReference type="NCBIfam" id="TIGR01730">
    <property type="entry name" value="RND_mfp"/>
    <property type="match status" value="1"/>
</dbReference>
<accession>A0ABV7ADV1</accession>
<dbReference type="Gene3D" id="1.10.287.470">
    <property type="entry name" value="Helix hairpin bin"/>
    <property type="match status" value="1"/>
</dbReference>
<protein>
    <submittedName>
        <fullName evidence="3">Efflux RND transporter periplasmic adaptor subunit</fullName>
    </submittedName>
</protein>
<dbReference type="Gene3D" id="2.40.30.170">
    <property type="match status" value="1"/>
</dbReference>
<evidence type="ECO:0000313" key="3">
    <source>
        <dbReference type="EMBL" id="MFC2967524.1"/>
    </source>
</evidence>
<dbReference type="Gene3D" id="2.40.420.20">
    <property type="match status" value="1"/>
</dbReference>
<dbReference type="RefSeq" id="WP_377832174.1">
    <property type="nucleotide sequence ID" value="NZ_JBHRSK010000004.1"/>
</dbReference>
<dbReference type="InterPro" id="IPR006143">
    <property type="entry name" value="RND_pump_MFP"/>
</dbReference>
<proteinExistence type="inferred from homology"/>
<feature type="region of interest" description="Disordered" evidence="2">
    <location>
        <begin position="424"/>
        <end position="448"/>
    </location>
</feature>
<dbReference type="EMBL" id="JBHRSK010000004">
    <property type="protein sequence ID" value="MFC2967524.1"/>
    <property type="molecule type" value="Genomic_DNA"/>
</dbReference>
<dbReference type="Proteomes" id="UP001595443">
    <property type="component" value="Unassembled WGS sequence"/>
</dbReference>
<dbReference type="SUPFAM" id="SSF111369">
    <property type="entry name" value="HlyD-like secretion proteins"/>
    <property type="match status" value="1"/>
</dbReference>